<keyword evidence="2" id="KW-0560">Oxidoreductase</keyword>
<dbReference type="PANTHER" id="PTHR10204:SF34">
    <property type="entry name" value="NAD(P)H DEHYDROGENASE [QUINONE] 1 ISOFORM 1"/>
    <property type="match status" value="1"/>
</dbReference>
<feature type="domain" description="Flavodoxin-like fold" evidence="3">
    <location>
        <begin position="3"/>
        <end position="212"/>
    </location>
</feature>
<dbReference type="AlphaFoldDB" id="A0A558J7T4"/>
<gene>
    <name evidence="4" type="ORF">FQP89_10160</name>
</gene>
<name>A0A558J7T4_9GAMM</name>
<dbReference type="InterPro" id="IPR003680">
    <property type="entry name" value="Flavodoxin_fold"/>
</dbReference>
<evidence type="ECO:0000313" key="5">
    <source>
        <dbReference type="Proteomes" id="UP000317288"/>
    </source>
</evidence>
<dbReference type="RefSeq" id="WP_144810808.1">
    <property type="nucleotide sequence ID" value="NZ_VNFE01000003.1"/>
</dbReference>
<evidence type="ECO:0000313" key="4">
    <source>
        <dbReference type="EMBL" id="TVU89706.1"/>
    </source>
</evidence>
<comment type="similarity">
    <text evidence="1">Belongs to the NAD(P)H dehydrogenase (quinone) family.</text>
</comment>
<dbReference type="InterPro" id="IPR029039">
    <property type="entry name" value="Flavoprotein-like_sf"/>
</dbReference>
<dbReference type="Pfam" id="PF02525">
    <property type="entry name" value="Flavodoxin_2"/>
    <property type="match status" value="1"/>
</dbReference>
<dbReference type="GO" id="GO:0005829">
    <property type="term" value="C:cytosol"/>
    <property type="evidence" value="ECO:0007669"/>
    <property type="project" value="TreeGrafter"/>
</dbReference>
<comment type="caution">
    <text evidence="4">The sequence shown here is derived from an EMBL/GenBank/DDBJ whole genome shotgun (WGS) entry which is preliminary data.</text>
</comment>
<sequence length="256" mass="28909">MSKTILIVYAHPEPTSLTRRFVTETVQILEQQGQTVLQSDLYGMGWKATFDEHDFPNRINNDRLGFIQESQHAYATHQQTQDVAAEQDKLLAADAVIFHFPLWWFGMPAILKGWIDRVYAYGFAYGYKDEGNRYRYGDGILKGKRALLSVMVGGPAEDYSPRGINGPLEELLFPITHGALFFPGMDVLPTHAVYGTGKLSKVSVAKELAAWRLRLENLFNESPIPFRRQNGGEYQQNILADHIAMGKEGLAIHIDH</sequence>
<evidence type="ECO:0000256" key="2">
    <source>
        <dbReference type="ARBA" id="ARBA00023002"/>
    </source>
</evidence>
<dbReference type="Proteomes" id="UP000317288">
    <property type="component" value="Unassembled WGS sequence"/>
</dbReference>
<accession>A0A558J7T4</accession>
<dbReference type="SUPFAM" id="SSF52218">
    <property type="entry name" value="Flavoproteins"/>
    <property type="match status" value="1"/>
</dbReference>
<dbReference type="InterPro" id="IPR051545">
    <property type="entry name" value="NAD(P)H_dehydrogenase_qn"/>
</dbReference>
<evidence type="ECO:0000256" key="1">
    <source>
        <dbReference type="ARBA" id="ARBA00006252"/>
    </source>
</evidence>
<dbReference type="GO" id="GO:0003955">
    <property type="term" value="F:NAD(P)H dehydrogenase (quinone) activity"/>
    <property type="evidence" value="ECO:0007669"/>
    <property type="project" value="TreeGrafter"/>
</dbReference>
<proteinExistence type="inferred from homology"/>
<reference evidence="4 5" key="1">
    <citation type="submission" date="2019-07" db="EMBL/GenBank/DDBJ databases">
        <title>Diversity of Bacteria from Kongsfjorden, Arctic.</title>
        <authorList>
            <person name="Yu Y."/>
        </authorList>
    </citation>
    <scope>NUCLEOTIDE SEQUENCE [LARGE SCALE GENOMIC DNA]</scope>
    <source>
        <strain evidence="4 5">SM1922</strain>
    </source>
</reference>
<dbReference type="Gene3D" id="3.40.50.360">
    <property type="match status" value="1"/>
</dbReference>
<evidence type="ECO:0000259" key="3">
    <source>
        <dbReference type="Pfam" id="PF02525"/>
    </source>
</evidence>
<protein>
    <submittedName>
        <fullName evidence="4">NAD(P)H-dependent oxidoreductase</fullName>
    </submittedName>
</protein>
<dbReference type="EMBL" id="VNFE01000003">
    <property type="protein sequence ID" value="TVU89706.1"/>
    <property type="molecule type" value="Genomic_DNA"/>
</dbReference>
<organism evidence="4 5">
    <name type="scientific">Vreelandella titanicae</name>
    <dbReference type="NCBI Taxonomy" id="664683"/>
    <lineage>
        <taxon>Bacteria</taxon>
        <taxon>Pseudomonadati</taxon>
        <taxon>Pseudomonadota</taxon>
        <taxon>Gammaproteobacteria</taxon>
        <taxon>Oceanospirillales</taxon>
        <taxon>Halomonadaceae</taxon>
        <taxon>Vreelandella</taxon>
    </lineage>
</organism>
<dbReference type="PANTHER" id="PTHR10204">
    <property type="entry name" value="NAD P H OXIDOREDUCTASE-RELATED"/>
    <property type="match status" value="1"/>
</dbReference>